<evidence type="ECO:0000313" key="2">
    <source>
        <dbReference type="Proteomes" id="UP001305779"/>
    </source>
</evidence>
<sequence>MANAHHEHAQTRHSLLKTRTKAFCAAFLDLPSNPPQKLLQEHFTPTQPCITEHGPSWASSCLPFLGRTFTGVNECLQYFDLLSKTLEFIPSPDTFGDEGSIVVDENARPGDGDAGAGGLASVKGKAKFKAIATGKEWEEEFVYRLSGFDEDGKIGHWEVWADPLSAWVAVGGEEEK</sequence>
<gene>
    <name evidence="1" type="ORF">PRZ48_001922</name>
</gene>
<accession>A0ABR0F3L7</accession>
<comment type="caution">
    <text evidence="1">The sequence shown here is derived from an EMBL/GenBank/DDBJ whole genome shotgun (WGS) entry which is preliminary data.</text>
</comment>
<proteinExistence type="predicted"/>
<evidence type="ECO:0000313" key="1">
    <source>
        <dbReference type="EMBL" id="KAK4508184.1"/>
    </source>
</evidence>
<organism evidence="1 2">
    <name type="scientific">Zasmidium cellare</name>
    <name type="common">Wine cellar mold</name>
    <name type="synonym">Racodium cellare</name>
    <dbReference type="NCBI Taxonomy" id="395010"/>
    <lineage>
        <taxon>Eukaryota</taxon>
        <taxon>Fungi</taxon>
        <taxon>Dikarya</taxon>
        <taxon>Ascomycota</taxon>
        <taxon>Pezizomycotina</taxon>
        <taxon>Dothideomycetes</taxon>
        <taxon>Dothideomycetidae</taxon>
        <taxon>Mycosphaerellales</taxon>
        <taxon>Mycosphaerellaceae</taxon>
        <taxon>Zasmidium</taxon>
    </lineage>
</organism>
<dbReference type="Proteomes" id="UP001305779">
    <property type="component" value="Unassembled WGS sequence"/>
</dbReference>
<protein>
    <submittedName>
        <fullName evidence="1">Uncharacterized protein</fullName>
    </submittedName>
</protein>
<keyword evidence="2" id="KW-1185">Reference proteome</keyword>
<dbReference type="EMBL" id="JAXOVC010000001">
    <property type="protein sequence ID" value="KAK4508184.1"/>
    <property type="molecule type" value="Genomic_DNA"/>
</dbReference>
<reference evidence="1 2" key="1">
    <citation type="journal article" date="2023" name="G3 (Bethesda)">
        <title>A chromosome-level genome assembly of Zasmidium syzygii isolated from banana leaves.</title>
        <authorList>
            <person name="van Westerhoven A.C."/>
            <person name="Mehrabi R."/>
            <person name="Talebi R."/>
            <person name="Steentjes M.B.F."/>
            <person name="Corcolon B."/>
            <person name="Chong P.A."/>
            <person name="Kema G.H.J."/>
            <person name="Seidl M.F."/>
        </authorList>
    </citation>
    <scope>NUCLEOTIDE SEQUENCE [LARGE SCALE GENOMIC DNA]</scope>
    <source>
        <strain evidence="1 2">P124</strain>
    </source>
</reference>
<name>A0ABR0F3L7_ZASCE</name>